<dbReference type="SUPFAM" id="SSF56672">
    <property type="entry name" value="DNA/RNA polymerases"/>
    <property type="match status" value="1"/>
</dbReference>
<evidence type="ECO:0000256" key="2">
    <source>
        <dbReference type="ARBA" id="ARBA00012417"/>
    </source>
</evidence>
<evidence type="ECO:0000256" key="8">
    <source>
        <dbReference type="ARBA" id="ARBA00049244"/>
    </source>
</evidence>
<dbReference type="Gene3D" id="3.90.1600.10">
    <property type="entry name" value="Palm domain of DNA polymerase"/>
    <property type="match status" value="2"/>
</dbReference>
<evidence type="ECO:0000256" key="3">
    <source>
        <dbReference type="ARBA" id="ARBA00022679"/>
    </source>
</evidence>
<dbReference type="InterPro" id="IPR004868">
    <property type="entry name" value="DNA-dir_DNA_pol_B_mt/vir"/>
</dbReference>
<dbReference type="EC" id="2.7.7.7" evidence="2"/>
<keyword evidence="4" id="KW-0548">Nucleotidyltransferase</keyword>
<evidence type="ECO:0000256" key="4">
    <source>
        <dbReference type="ARBA" id="ARBA00022695"/>
    </source>
</evidence>
<dbReference type="InterPro" id="IPR006172">
    <property type="entry name" value="DNA-dir_DNA_pol_B"/>
</dbReference>
<evidence type="ECO:0000256" key="5">
    <source>
        <dbReference type="ARBA" id="ARBA00022705"/>
    </source>
</evidence>
<keyword evidence="10" id="KW-0496">Mitochondrion</keyword>
<dbReference type="GO" id="GO:0006260">
    <property type="term" value="P:DNA replication"/>
    <property type="evidence" value="ECO:0007669"/>
    <property type="project" value="UniProtKB-KW"/>
</dbReference>
<dbReference type="Pfam" id="PF03175">
    <property type="entry name" value="DNA_pol_B_2"/>
    <property type="match status" value="1"/>
</dbReference>
<accession>A0A5B9RAN1</accession>
<dbReference type="InterPro" id="IPR023211">
    <property type="entry name" value="DNA_pol_palm_dom_sf"/>
</dbReference>
<dbReference type="PRINTS" id="PR00106">
    <property type="entry name" value="DNAPOLB"/>
</dbReference>
<dbReference type="InterPro" id="IPR043502">
    <property type="entry name" value="DNA/RNA_pol_sf"/>
</dbReference>
<gene>
    <name evidence="10" type="ORF">PPIT_000073</name>
</gene>
<dbReference type="GO" id="GO:0003677">
    <property type="term" value="F:DNA binding"/>
    <property type="evidence" value="ECO:0007669"/>
    <property type="project" value="UniProtKB-KW"/>
</dbReference>
<evidence type="ECO:0000256" key="7">
    <source>
        <dbReference type="ARBA" id="ARBA00023125"/>
    </source>
</evidence>
<evidence type="ECO:0000256" key="6">
    <source>
        <dbReference type="ARBA" id="ARBA00022932"/>
    </source>
</evidence>
<keyword evidence="7" id="KW-0238">DNA-binding</keyword>
<dbReference type="GO" id="GO:0000166">
    <property type="term" value="F:nucleotide binding"/>
    <property type="evidence" value="ECO:0007669"/>
    <property type="project" value="InterPro"/>
</dbReference>
<reference evidence="10" key="1">
    <citation type="journal article" date="2019" name="Genome Biol. Evol.">
        <title>Evidence of extensive intraspecific noncoding reshuffling in a 169-kb mitochondrial genome of a basidiomycetous fungus.</title>
        <authorList>
            <person name="Lee H.H."/>
            <person name="Ke H.M."/>
            <person name="Lin C.I."/>
            <person name="Lee T.J."/>
            <person name="Chung C.L."/>
            <person name="Tsai I.J."/>
        </authorList>
    </citation>
    <scope>NUCLEOTIDE SEQUENCE</scope>
    <source>
        <strain evidence="10">BCRC 35384</strain>
    </source>
</reference>
<dbReference type="EMBL" id="MK623257">
    <property type="protein sequence ID" value="QEG56956.1"/>
    <property type="molecule type" value="Genomic_DNA"/>
</dbReference>
<evidence type="ECO:0000313" key="10">
    <source>
        <dbReference type="EMBL" id="QEG56956.1"/>
    </source>
</evidence>
<comment type="catalytic activity">
    <reaction evidence="8">
        <text>DNA(n) + a 2'-deoxyribonucleoside 5'-triphosphate = DNA(n+1) + diphosphate</text>
        <dbReference type="Rhea" id="RHEA:22508"/>
        <dbReference type="Rhea" id="RHEA-COMP:17339"/>
        <dbReference type="Rhea" id="RHEA-COMP:17340"/>
        <dbReference type="ChEBI" id="CHEBI:33019"/>
        <dbReference type="ChEBI" id="CHEBI:61560"/>
        <dbReference type="ChEBI" id="CHEBI:173112"/>
        <dbReference type="EC" id="2.7.7.7"/>
    </reaction>
</comment>
<reference evidence="10" key="2">
    <citation type="submission" date="2019-03" db="EMBL/GenBank/DDBJ databases">
        <authorList>
            <person name="Lee H.-H."/>
            <person name="Tsai I.J."/>
        </authorList>
    </citation>
    <scope>NUCLEOTIDE SEQUENCE</scope>
    <source>
        <strain evidence="10">BCRC 35384</strain>
    </source>
</reference>
<name>A0A5B9RAN1_9AGAM</name>
<comment type="similarity">
    <text evidence="1">Belongs to the DNA polymerase type-B family.</text>
</comment>
<sequence>MNYQKELVPSYDNFDNLSTEDYYKYVNSFRAKTWNLKKELIKYCEQDVLSLHRIIDSFSQNLYSLFNINITNSPTLPSLSMSLYRTKFIKNDYNLPIIIGETYFDIKKSYTGGSVDMFKPYGENVYEYDVNSLYPSAMKFNPMPTGTPTFFEGDITLLEPNAFGFFEVEVTAPNYLHVPILQTKVQTEKGGTRTISPIGSWTGWYFSEEMNNAKRYGYKFKIIKGYLFEKSFIFSEYVDYFYNLKQNSAPNSSNYTIAKLFLVSLYGRLGMSPELEVHDIIDSNNSDIYKDYTVTNVINLGENKELVSYFTNKTNPNANISIGVASAVTAYGRIHMAMLKMRLLEAGYVIYYSDTDSLFLNKPLNSNLVGDGLGLMKLVNIYKEAVFLCPKVTRRY</sequence>
<proteinExistence type="inferred from homology"/>
<dbReference type="PANTHER" id="PTHR33568:SF3">
    <property type="entry name" value="DNA-DIRECTED DNA POLYMERASE"/>
    <property type="match status" value="1"/>
</dbReference>
<keyword evidence="6" id="KW-0239">DNA-directed DNA polymerase</keyword>
<dbReference type="AlphaFoldDB" id="A0A5B9RAN1"/>
<feature type="domain" description="DNA-directed DNA polymerase family B mitochondria/virus" evidence="9">
    <location>
        <begin position="10"/>
        <end position="337"/>
    </location>
</feature>
<dbReference type="InterPro" id="IPR017964">
    <property type="entry name" value="DNA-dir_DNA_pol_B_CS"/>
</dbReference>
<geneLocation type="mitochondrion" evidence="10"/>
<evidence type="ECO:0000259" key="9">
    <source>
        <dbReference type="Pfam" id="PF03175"/>
    </source>
</evidence>
<protein>
    <recommendedName>
        <fullName evidence="2">DNA-directed DNA polymerase</fullName>
        <ecNumber evidence="2">2.7.7.7</ecNumber>
    </recommendedName>
</protein>
<keyword evidence="5" id="KW-0235">DNA replication</keyword>
<organism evidence="10">
    <name type="scientific">Porodaedalea pini</name>
    <dbReference type="NCBI Taxonomy" id="108901"/>
    <lineage>
        <taxon>Eukaryota</taxon>
        <taxon>Fungi</taxon>
        <taxon>Dikarya</taxon>
        <taxon>Basidiomycota</taxon>
        <taxon>Agaricomycotina</taxon>
        <taxon>Agaricomycetes</taxon>
        <taxon>Hymenochaetales</taxon>
        <taxon>Hymenochaetaceae</taxon>
        <taxon>Porodaedalea</taxon>
    </lineage>
</organism>
<dbReference type="PANTHER" id="PTHR33568">
    <property type="entry name" value="DNA POLYMERASE"/>
    <property type="match status" value="1"/>
</dbReference>
<keyword evidence="3" id="KW-0808">Transferase</keyword>
<dbReference type="Gene3D" id="1.10.287.690">
    <property type="entry name" value="Helix hairpin bin"/>
    <property type="match status" value="1"/>
</dbReference>
<evidence type="ECO:0000256" key="1">
    <source>
        <dbReference type="ARBA" id="ARBA00005755"/>
    </source>
</evidence>
<dbReference type="GO" id="GO:0003887">
    <property type="term" value="F:DNA-directed DNA polymerase activity"/>
    <property type="evidence" value="ECO:0007669"/>
    <property type="project" value="UniProtKB-KW"/>
</dbReference>
<dbReference type="PROSITE" id="PS00116">
    <property type="entry name" value="DNA_POLYMERASE_B"/>
    <property type="match status" value="1"/>
</dbReference>